<evidence type="ECO:0000313" key="2">
    <source>
        <dbReference type="EMBL" id="GMT18552.1"/>
    </source>
</evidence>
<reference evidence="2" key="1">
    <citation type="submission" date="2023-10" db="EMBL/GenBank/DDBJ databases">
        <title>Genome assembly of Pristionchus species.</title>
        <authorList>
            <person name="Yoshida K."/>
            <person name="Sommer R.J."/>
        </authorList>
    </citation>
    <scope>NUCLEOTIDE SEQUENCE</scope>
    <source>
        <strain evidence="2">RS5133</strain>
    </source>
</reference>
<feature type="compositionally biased region" description="Basic and acidic residues" evidence="1">
    <location>
        <begin position="53"/>
        <end position="63"/>
    </location>
</feature>
<proteinExistence type="predicted"/>
<dbReference type="AlphaFoldDB" id="A0AAV5VKE3"/>
<evidence type="ECO:0000256" key="1">
    <source>
        <dbReference type="SAM" id="MobiDB-lite"/>
    </source>
</evidence>
<dbReference type="Proteomes" id="UP001432322">
    <property type="component" value="Unassembled WGS sequence"/>
</dbReference>
<comment type="caution">
    <text evidence="2">The sequence shown here is derived from an EMBL/GenBank/DDBJ whole genome shotgun (WGS) entry which is preliminary data.</text>
</comment>
<protein>
    <submittedName>
        <fullName evidence="2">Uncharacterized protein</fullName>
    </submittedName>
</protein>
<feature type="region of interest" description="Disordered" evidence="1">
    <location>
        <begin position="53"/>
        <end position="84"/>
    </location>
</feature>
<organism evidence="2 3">
    <name type="scientific">Pristionchus fissidentatus</name>
    <dbReference type="NCBI Taxonomy" id="1538716"/>
    <lineage>
        <taxon>Eukaryota</taxon>
        <taxon>Metazoa</taxon>
        <taxon>Ecdysozoa</taxon>
        <taxon>Nematoda</taxon>
        <taxon>Chromadorea</taxon>
        <taxon>Rhabditida</taxon>
        <taxon>Rhabditina</taxon>
        <taxon>Diplogasteromorpha</taxon>
        <taxon>Diplogasteroidea</taxon>
        <taxon>Neodiplogasteridae</taxon>
        <taxon>Pristionchus</taxon>
    </lineage>
</organism>
<sequence>MINFSLPVVHLNRTMPSPSCRVSAPNTGLHLIRAGCAENTTARATYPATAPIDRKRSGFRHESYSTQPTRGMMREGNQASASLTQPMRQLPTRSRPYLSFNSLNFSASLNLRQTMPPMKKTTMRQSTITHGRA</sequence>
<gene>
    <name evidence="2" type="ORF">PFISCL1PPCAC_9849</name>
</gene>
<accession>A0AAV5VKE3</accession>
<dbReference type="EMBL" id="BTSY01000003">
    <property type="protein sequence ID" value="GMT18552.1"/>
    <property type="molecule type" value="Genomic_DNA"/>
</dbReference>
<keyword evidence="3" id="KW-1185">Reference proteome</keyword>
<name>A0AAV5VKE3_9BILA</name>
<evidence type="ECO:0000313" key="3">
    <source>
        <dbReference type="Proteomes" id="UP001432322"/>
    </source>
</evidence>
<feature type="non-terminal residue" evidence="2">
    <location>
        <position position="133"/>
    </location>
</feature>